<comment type="catalytic activity">
    <reaction evidence="6 9 10">
        <text>4-methyl-5-(2-phosphooxyethyl)-thiazole + 4-amino-2-methyl-5-(diphosphooxymethyl)pyrimidine + H(+) = thiamine phosphate + diphosphate</text>
        <dbReference type="Rhea" id="RHEA:22328"/>
        <dbReference type="ChEBI" id="CHEBI:15378"/>
        <dbReference type="ChEBI" id="CHEBI:33019"/>
        <dbReference type="ChEBI" id="CHEBI:37575"/>
        <dbReference type="ChEBI" id="CHEBI:57841"/>
        <dbReference type="ChEBI" id="CHEBI:58296"/>
        <dbReference type="EC" id="2.5.1.3"/>
    </reaction>
</comment>
<feature type="binding site" evidence="9">
    <location>
        <position position="112"/>
    </location>
    <ligand>
        <name>4-amino-2-methyl-5-(diphosphooxymethyl)pyrimidine</name>
        <dbReference type="ChEBI" id="CHEBI:57841"/>
    </ligand>
</feature>
<feature type="binding site" evidence="9">
    <location>
        <position position="170"/>
    </location>
    <ligand>
        <name>2-[(2R,5Z)-2-carboxy-4-methylthiazol-5(2H)-ylidene]ethyl phosphate</name>
        <dbReference type="ChEBI" id="CHEBI:62899"/>
    </ligand>
</feature>
<comment type="pathway">
    <text evidence="1 9 11">Cofactor biosynthesis; thiamine diphosphate biosynthesis; thiamine phosphate from 4-amino-2-methyl-5-diphosphomethylpyrimidine and 4-methyl-5-(2-phosphoethyl)-thiazole: step 1/1.</text>
</comment>
<dbReference type="CDD" id="cd00564">
    <property type="entry name" value="TMP_TenI"/>
    <property type="match status" value="1"/>
</dbReference>
<dbReference type="InterPro" id="IPR022998">
    <property type="entry name" value="ThiamineP_synth_TenI"/>
</dbReference>
<name>A0ABV8B0M7_9BACI</name>
<dbReference type="RefSeq" id="WP_377914696.1">
    <property type="nucleotide sequence ID" value="NZ_JBHRZT010000043.1"/>
</dbReference>
<comment type="similarity">
    <text evidence="9 10">Belongs to the thiamine-phosphate synthase family.</text>
</comment>
<evidence type="ECO:0000256" key="7">
    <source>
        <dbReference type="ARBA" id="ARBA00047851"/>
    </source>
</evidence>
<sequence>MMKLREQLALYFVMGSPNCQSVPEEVVEEAIEGGVTIFQFREKGTGSLEGEEKKRLAKALQDICKKHGVPFVVNDDVDLAIEIEADGVHIGQEDEQIEFVRKKIGNKILGVSVHDVEEAKQAEALGADYLGVGPIFYTTTKEDIREVSGPDVIQAIRAHGLTLPLVGIGGINAQNTHEVIEAGADGVAVISAISLQESPRQSAKELRAIIDASK</sequence>
<feature type="binding site" evidence="9">
    <location>
        <position position="141"/>
    </location>
    <ligand>
        <name>4-amino-2-methyl-5-(diphosphooxymethyl)pyrimidine</name>
        <dbReference type="ChEBI" id="CHEBI:57841"/>
    </ligand>
</feature>
<dbReference type="NCBIfam" id="TIGR00693">
    <property type="entry name" value="thiE"/>
    <property type="match status" value="1"/>
</dbReference>
<dbReference type="PANTHER" id="PTHR20857">
    <property type="entry name" value="THIAMINE-PHOSPHATE PYROPHOSPHORYLASE"/>
    <property type="match status" value="1"/>
</dbReference>
<evidence type="ECO:0000256" key="10">
    <source>
        <dbReference type="RuleBase" id="RU003826"/>
    </source>
</evidence>
<protein>
    <recommendedName>
        <fullName evidence="9">Thiamine-phosphate synthase</fullName>
        <shortName evidence="9">TP synthase</shortName>
        <shortName evidence="9">TPS</shortName>
        <ecNumber evidence="9">2.5.1.3</ecNumber>
    </recommendedName>
    <alternativeName>
        <fullName evidence="9">Thiamine-phosphate pyrophosphorylase</fullName>
        <shortName evidence="9">TMP pyrophosphorylase</shortName>
        <shortName evidence="9">TMP-PPase</shortName>
    </alternativeName>
</protein>
<evidence type="ECO:0000256" key="8">
    <source>
        <dbReference type="ARBA" id="ARBA00047883"/>
    </source>
</evidence>
<feature type="binding site" evidence="9">
    <location>
        <position position="74"/>
    </location>
    <ligand>
        <name>4-amino-2-methyl-5-(diphosphooxymethyl)pyrimidine</name>
        <dbReference type="ChEBI" id="CHEBI:57841"/>
    </ligand>
</feature>
<feature type="binding site" evidence="9">
    <location>
        <begin position="190"/>
        <end position="191"/>
    </location>
    <ligand>
        <name>2-[(2R,5Z)-2-carboxy-4-methylthiazol-5(2H)-ylidene]ethyl phosphate</name>
        <dbReference type="ChEBI" id="CHEBI:62899"/>
    </ligand>
</feature>
<comment type="catalytic activity">
    <reaction evidence="7 9 10">
        <text>2-(2-carboxy-4-methylthiazol-5-yl)ethyl phosphate + 4-amino-2-methyl-5-(diphosphooxymethyl)pyrimidine + 2 H(+) = thiamine phosphate + CO2 + diphosphate</text>
        <dbReference type="Rhea" id="RHEA:47848"/>
        <dbReference type="ChEBI" id="CHEBI:15378"/>
        <dbReference type="ChEBI" id="CHEBI:16526"/>
        <dbReference type="ChEBI" id="CHEBI:33019"/>
        <dbReference type="ChEBI" id="CHEBI:37575"/>
        <dbReference type="ChEBI" id="CHEBI:57841"/>
        <dbReference type="ChEBI" id="CHEBI:62890"/>
        <dbReference type="EC" id="2.5.1.3"/>
    </reaction>
</comment>
<dbReference type="EMBL" id="JBHRZT010000043">
    <property type="protein sequence ID" value="MFC3883832.1"/>
    <property type="molecule type" value="Genomic_DNA"/>
</dbReference>
<evidence type="ECO:0000256" key="11">
    <source>
        <dbReference type="RuleBase" id="RU004253"/>
    </source>
</evidence>
<evidence type="ECO:0000256" key="2">
    <source>
        <dbReference type="ARBA" id="ARBA00022679"/>
    </source>
</evidence>
<proteinExistence type="inferred from homology"/>
<dbReference type="SUPFAM" id="SSF51391">
    <property type="entry name" value="Thiamin phosphate synthase"/>
    <property type="match status" value="1"/>
</dbReference>
<comment type="catalytic activity">
    <reaction evidence="8 9 10">
        <text>2-[(2R,5Z)-2-carboxy-4-methylthiazol-5(2H)-ylidene]ethyl phosphate + 4-amino-2-methyl-5-(diphosphooxymethyl)pyrimidine + 2 H(+) = thiamine phosphate + CO2 + diphosphate</text>
        <dbReference type="Rhea" id="RHEA:47844"/>
        <dbReference type="ChEBI" id="CHEBI:15378"/>
        <dbReference type="ChEBI" id="CHEBI:16526"/>
        <dbReference type="ChEBI" id="CHEBI:33019"/>
        <dbReference type="ChEBI" id="CHEBI:37575"/>
        <dbReference type="ChEBI" id="CHEBI:57841"/>
        <dbReference type="ChEBI" id="CHEBI:62899"/>
        <dbReference type="EC" id="2.5.1.3"/>
    </reaction>
</comment>
<comment type="function">
    <text evidence="9">Condenses 4-methyl-5-(beta-hydroxyethyl)thiazole monophosphate (THZ-P) and 2-methyl-4-amino-5-hydroxymethyl pyrimidine pyrophosphate (HMP-PP) to form thiamine monophosphate (TMP).</text>
</comment>
<reference evidence="14" key="1">
    <citation type="journal article" date="2019" name="Int. J. Syst. Evol. Microbiol.">
        <title>The Global Catalogue of Microorganisms (GCM) 10K type strain sequencing project: providing services to taxonomists for standard genome sequencing and annotation.</title>
        <authorList>
            <consortium name="The Broad Institute Genomics Platform"/>
            <consortium name="The Broad Institute Genome Sequencing Center for Infectious Disease"/>
            <person name="Wu L."/>
            <person name="Ma J."/>
        </authorList>
    </citation>
    <scope>NUCLEOTIDE SEQUENCE [LARGE SCALE GENOMIC DNA]</scope>
    <source>
        <strain evidence="14">CCUG 61889</strain>
    </source>
</reference>
<dbReference type="InterPro" id="IPR013785">
    <property type="entry name" value="Aldolase_TIM"/>
</dbReference>
<dbReference type="PANTHER" id="PTHR20857:SF15">
    <property type="entry name" value="THIAMINE-PHOSPHATE SYNTHASE"/>
    <property type="match status" value="1"/>
</dbReference>
<evidence type="ECO:0000256" key="9">
    <source>
        <dbReference type="HAMAP-Rule" id="MF_00097"/>
    </source>
</evidence>
<dbReference type="Pfam" id="PF02581">
    <property type="entry name" value="TMP-TENI"/>
    <property type="match status" value="1"/>
</dbReference>
<evidence type="ECO:0000256" key="5">
    <source>
        <dbReference type="ARBA" id="ARBA00022977"/>
    </source>
</evidence>
<feature type="binding site" evidence="9">
    <location>
        <begin position="138"/>
        <end position="140"/>
    </location>
    <ligand>
        <name>2-[(2R,5Z)-2-carboxy-4-methylthiazol-5(2H)-ylidene]ethyl phosphate</name>
        <dbReference type="ChEBI" id="CHEBI:62899"/>
    </ligand>
</feature>
<dbReference type="InterPro" id="IPR034291">
    <property type="entry name" value="TMP_synthase"/>
</dbReference>
<feature type="binding site" evidence="9">
    <location>
        <begin position="39"/>
        <end position="43"/>
    </location>
    <ligand>
        <name>4-amino-2-methyl-5-(diphosphooxymethyl)pyrimidine</name>
        <dbReference type="ChEBI" id="CHEBI:57841"/>
    </ligand>
</feature>
<evidence type="ECO:0000313" key="14">
    <source>
        <dbReference type="Proteomes" id="UP001595752"/>
    </source>
</evidence>
<dbReference type="HAMAP" id="MF_00097">
    <property type="entry name" value="TMP_synthase"/>
    <property type="match status" value="1"/>
</dbReference>
<keyword evidence="4 9" id="KW-0460">Magnesium</keyword>
<dbReference type="Gene3D" id="3.20.20.70">
    <property type="entry name" value="Aldolase class I"/>
    <property type="match status" value="1"/>
</dbReference>
<evidence type="ECO:0000313" key="13">
    <source>
        <dbReference type="EMBL" id="MFC3883832.1"/>
    </source>
</evidence>
<feature type="binding site" evidence="9">
    <location>
        <position position="94"/>
    </location>
    <ligand>
        <name>Mg(2+)</name>
        <dbReference type="ChEBI" id="CHEBI:18420"/>
    </ligand>
</feature>
<comment type="caution">
    <text evidence="13">The sequence shown here is derived from an EMBL/GenBank/DDBJ whole genome shotgun (WGS) entry which is preliminary data.</text>
</comment>
<keyword evidence="3 9" id="KW-0479">Metal-binding</keyword>
<dbReference type="GO" id="GO:0004789">
    <property type="term" value="F:thiamine-phosphate diphosphorylase activity"/>
    <property type="evidence" value="ECO:0007669"/>
    <property type="project" value="UniProtKB-EC"/>
</dbReference>
<feature type="binding site" evidence="9">
    <location>
        <position position="75"/>
    </location>
    <ligand>
        <name>Mg(2+)</name>
        <dbReference type="ChEBI" id="CHEBI:18420"/>
    </ligand>
</feature>
<gene>
    <name evidence="9 13" type="primary">thiE</name>
    <name evidence="13" type="ORF">ACFOU2_10090</name>
</gene>
<evidence type="ECO:0000256" key="6">
    <source>
        <dbReference type="ARBA" id="ARBA00047334"/>
    </source>
</evidence>
<feature type="domain" description="Thiamine phosphate synthase/TenI" evidence="12">
    <location>
        <begin position="10"/>
        <end position="193"/>
    </location>
</feature>
<dbReference type="Proteomes" id="UP001595752">
    <property type="component" value="Unassembled WGS sequence"/>
</dbReference>
<keyword evidence="5 9" id="KW-0784">Thiamine biosynthesis</keyword>
<evidence type="ECO:0000259" key="12">
    <source>
        <dbReference type="Pfam" id="PF02581"/>
    </source>
</evidence>
<comment type="cofactor">
    <cofactor evidence="9">
        <name>Mg(2+)</name>
        <dbReference type="ChEBI" id="CHEBI:18420"/>
    </cofactor>
    <text evidence="9">Binds 1 Mg(2+) ion per subunit.</text>
</comment>
<dbReference type="EC" id="2.5.1.3" evidence="9"/>
<evidence type="ECO:0000256" key="3">
    <source>
        <dbReference type="ARBA" id="ARBA00022723"/>
    </source>
</evidence>
<keyword evidence="2 9" id="KW-0808">Transferase</keyword>
<accession>A0ABV8B0M7</accession>
<organism evidence="13 14">
    <name type="scientific">Bacillus songklensis</name>
    <dbReference type="NCBI Taxonomy" id="1069116"/>
    <lineage>
        <taxon>Bacteria</taxon>
        <taxon>Bacillati</taxon>
        <taxon>Bacillota</taxon>
        <taxon>Bacilli</taxon>
        <taxon>Bacillales</taxon>
        <taxon>Bacillaceae</taxon>
        <taxon>Bacillus</taxon>
    </lineage>
</organism>
<evidence type="ECO:0000256" key="4">
    <source>
        <dbReference type="ARBA" id="ARBA00022842"/>
    </source>
</evidence>
<dbReference type="InterPro" id="IPR036206">
    <property type="entry name" value="ThiamineP_synth_sf"/>
</dbReference>
<evidence type="ECO:0000256" key="1">
    <source>
        <dbReference type="ARBA" id="ARBA00005165"/>
    </source>
</evidence>
<keyword evidence="14" id="KW-1185">Reference proteome</keyword>